<dbReference type="CDD" id="cd00081">
    <property type="entry name" value="Hint"/>
    <property type="match status" value="3"/>
</dbReference>
<dbReference type="SUPFAM" id="SSF51294">
    <property type="entry name" value="Hedgehog/intein (Hint) domain"/>
    <property type="match status" value="2"/>
</dbReference>
<dbReference type="PRINTS" id="PR00379">
    <property type="entry name" value="INTEIN"/>
</dbReference>
<dbReference type="Gene3D" id="1.10.860.10">
    <property type="entry name" value="DNAb Helicase, Chain A"/>
    <property type="match status" value="1"/>
</dbReference>
<dbReference type="GO" id="GO:0006269">
    <property type="term" value="P:DNA replication, synthesis of primer"/>
    <property type="evidence" value="ECO:0007669"/>
    <property type="project" value="UniProtKB-UniRule"/>
</dbReference>
<dbReference type="Pfam" id="PF00772">
    <property type="entry name" value="DnaB"/>
    <property type="match status" value="1"/>
</dbReference>
<dbReference type="SUPFAM" id="SSF48024">
    <property type="entry name" value="N-terminal domain of DnaB helicase"/>
    <property type="match status" value="1"/>
</dbReference>
<evidence type="ECO:0000256" key="2">
    <source>
        <dbReference type="ARBA" id="ARBA00022515"/>
    </source>
</evidence>
<dbReference type="Gene3D" id="3.40.50.300">
    <property type="entry name" value="P-loop containing nucleotide triphosphate hydrolases"/>
    <property type="match status" value="2"/>
</dbReference>
<dbReference type="PROSITE" id="PS50818">
    <property type="entry name" value="INTEIN_C_TER"/>
    <property type="match status" value="1"/>
</dbReference>
<evidence type="ECO:0000256" key="4">
    <source>
        <dbReference type="ARBA" id="ARBA00022737"/>
    </source>
</evidence>
<sequence length="901" mass="98355">MSIPSTSIERVPPQNLDAEQSVLGSMLLDRDAIARVVELVRPEDFYRDAHRRIYETMVELFERGEPVDLITVTDRLRDKGQLDDVGGAAYVTGLLNTVPTAANVEYYARIVLQKSMLRQLIVAGTQIAHLGFEGENDVEILVDRAEKLVFSIANRRLIQEFLPIREILKESFERIDRRYQEKGTVTGVPTGFTDLDQLTSGLQPADLAIVAARPAMGKCLKFDAEIVDARTGEVSTIQEIVAREAAAVWTLDAAGRLQVTAPSQFVDDGIKPVYRVRTLSGREVETTLTHPFLTPAGWRPLAGLSVGEPIAVPSSLPVFGTTDLPAYEVKLLAYLCAETMPTSPALATDYADAVAVGEAIRAATRPATAPERAEPAGDAAPYPVRGAAVPEAVGALLTRYRTLAGPAEARAIPALMFTLTRDKLALFLSRLLACTGLVEVVQHDEDGGAVDIAVRAASPSPRMARQVQHLLLRFGVSSAVAGTVLTVKGEQARRLFREIGLPGWERLRSWARFDQGQLLTQPDIVWDPVAAIDYSGDVQVYDLTILETHNFIANDVCVHNTTLSLNIAQHAAVAHQVPVAIFSLETSKEQLVQRFLCAEAEVDGSKLRTGFLSDSDWPKLARAMGRLSEAPVYIDDSANISVIEMRAKARKLKAEHGLGLIVVDYLQMIQSYKRTENRTQEISEIARSLKSLAKELEIPLIAVSQLSRAVEMTGTRRPMLSHLRECVAADTVVWDADTGLRWTVGQLAKMTAWPRLLSLNAHGRLVPVRPTNVFEKGENVVFEVRTCTGRRLRATANHPVLTAQGWKKLADLTPGAQVAAARLQDPASVGLARAWSRSADSAGRPNQRLAFGGPPRTRPEVALALIWRGAEADWRASSGLRHRGGPLPLRSPGGYPARPST</sequence>
<dbReference type="InterPro" id="IPR003586">
    <property type="entry name" value="Hint_dom_C"/>
</dbReference>
<dbReference type="GO" id="GO:0043139">
    <property type="term" value="F:5'-3' DNA helicase activity"/>
    <property type="evidence" value="ECO:0007669"/>
    <property type="project" value="UniProtKB-EC"/>
</dbReference>
<comment type="caution">
    <text evidence="20">The sequence shown here is derived from an EMBL/GenBank/DDBJ whole genome shotgun (WGS) entry which is preliminary data.</text>
</comment>
<evidence type="ECO:0000259" key="19">
    <source>
        <dbReference type="PROSITE" id="PS51199"/>
    </source>
</evidence>
<dbReference type="InterPro" id="IPR007694">
    <property type="entry name" value="DNA_helicase_DnaB-like_C"/>
</dbReference>
<dbReference type="PANTHER" id="PTHR30153:SF2">
    <property type="entry name" value="REPLICATIVE DNA HELICASE"/>
    <property type="match status" value="1"/>
</dbReference>
<dbReference type="SMART" id="SM00306">
    <property type="entry name" value="HintN"/>
    <property type="match status" value="2"/>
</dbReference>
<dbReference type="InterPro" id="IPR036185">
    <property type="entry name" value="DNA_heli_DnaB-like_N_sf"/>
</dbReference>
<dbReference type="SMART" id="SM00305">
    <property type="entry name" value="HintC"/>
    <property type="match status" value="1"/>
</dbReference>
<dbReference type="Gene3D" id="2.170.16.10">
    <property type="entry name" value="Hedgehog/Intein (Hint) domain"/>
    <property type="match status" value="3"/>
</dbReference>
<dbReference type="InterPro" id="IPR004860">
    <property type="entry name" value="LAGLIDADG_dom"/>
</dbReference>
<evidence type="ECO:0000256" key="17">
    <source>
        <dbReference type="SAM" id="MobiDB-lite"/>
    </source>
</evidence>
<evidence type="ECO:0000256" key="12">
    <source>
        <dbReference type="ARBA" id="ARBA00023235"/>
    </source>
</evidence>
<dbReference type="SUPFAM" id="SSF52540">
    <property type="entry name" value="P-loop containing nucleoside triphosphate hydrolases"/>
    <property type="match status" value="1"/>
</dbReference>
<evidence type="ECO:0000256" key="16">
    <source>
        <dbReference type="RuleBase" id="RU362085"/>
    </source>
</evidence>
<feature type="region of interest" description="Disordered" evidence="17">
    <location>
        <begin position="836"/>
        <end position="855"/>
    </location>
</feature>
<dbReference type="FunFam" id="1.10.860.10:FF:000001">
    <property type="entry name" value="Replicative DNA helicase"/>
    <property type="match status" value="1"/>
</dbReference>
<comment type="function">
    <text evidence="13 16">The intein is an endonuclease.</text>
</comment>
<evidence type="ECO:0000313" key="20">
    <source>
        <dbReference type="EMBL" id="TMJ09504.1"/>
    </source>
</evidence>
<dbReference type="InterPro" id="IPR030934">
    <property type="entry name" value="Intein_C"/>
</dbReference>
<dbReference type="PROSITE" id="PS50819">
    <property type="entry name" value="INTEIN_ENDONUCLEASE"/>
    <property type="match status" value="1"/>
</dbReference>
<dbReference type="GO" id="GO:0016539">
    <property type="term" value="P:intein-mediated protein splicing"/>
    <property type="evidence" value="ECO:0007669"/>
    <property type="project" value="InterPro"/>
</dbReference>
<dbReference type="EC" id="5.6.2.3" evidence="15 16"/>
<keyword evidence="3 16" id="KW-0235">DNA replication</keyword>
<keyword evidence="8" id="KW-0068">Autocatalytic cleavage</keyword>
<dbReference type="NCBIfam" id="TIGR00665">
    <property type="entry name" value="DnaB"/>
    <property type="match status" value="1"/>
</dbReference>
<comment type="function">
    <text evidence="16">The main replicative DNA helicase, it participates in initiation and elongation during chromosome replication. Travels ahead of the DNA replisome, separating dsDNA into templates for DNA synthesis. A processive ATP-dependent 5'-3' DNA helicase it has DNA-dependent ATPase activity.</text>
</comment>
<dbReference type="GO" id="GO:0005524">
    <property type="term" value="F:ATP binding"/>
    <property type="evidence" value="ECO:0007669"/>
    <property type="project" value="UniProtKB-UniRule"/>
</dbReference>
<evidence type="ECO:0000256" key="9">
    <source>
        <dbReference type="ARBA" id="ARBA00022840"/>
    </source>
</evidence>
<dbReference type="InterPro" id="IPR027434">
    <property type="entry name" value="Homing_endonucl"/>
</dbReference>
<evidence type="ECO:0000256" key="5">
    <source>
        <dbReference type="ARBA" id="ARBA00022741"/>
    </source>
</evidence>
<dbReference type="PANTHER" id="PTHR30153">
    <property type="entry name" value="REPLICATIVE DNA HELICASE DNAB"/>
    <property type="match status" value="1"/>
</dbReference>
<feature type="domain" description="SF4 helicase" evidence="19">
    <location>
        <begin position="561"/>
        <end position="727"/>
    </location>
</feature>
<evidence type="ECO:0000256" key="14">
    <source>
        <dbReference type="ARBA" id="ARBA00048954"/>
    </source>
</evidence>
<evidence type="ECO:0000313" key="21">
    <source>
        <dbReference type="Proteomes" id="UP000315217"/>
    </source>
</evidence>
<dbReference type="EMBL" id="VBAI01000158">
    <property type="protein sequence ID" value="TMJ09504.1"/>
    <property type="molecule type" value="Genomic_DNA"/>
</dbReference>
<name>A0A537LNB0_9BACT</name>
<dbReference type="GO" id="GO:0005829">
    <property type="term" value="C:cytosol"/>
    <property type="evidence" value="ECO:0007669"/>
    <property type="project" value="TreeGrafter"/>
</dbReference>
<evidence type="ECO:0000256" key="6">
    <source>
        <dbReference type="ARBA" id="ARBA00022801"/>
    </source>
</evidence>
<dbReference type="NCBIfam" id="TIGR01445">
    <property type="entry name" value="intein_Nterm"/>
    <property type="match status" value="2"/>
</dbReference>
<feature type="domain" description="SF4 helicase" evidence="19">
    <location>
        <begin position="181"/>
        <end position="218"/>
    </location>
</feature>
<keyword evidence="4" id="KW-0677">Repeat</keyword>
<dbReference type="InterPro" id="IPR027417">
    <property type="entry name" value="P-loop_NTPase"/>
</dbReference>
<evidence type="ECO:0000256" key="3">
    <source>
        <dbReference type="ARBA" id="ARBA00022705"/>
    </source>
</evidence>
<evidence type="ECO:0000259" key="18">
    <source>
        <dbReference type="PROSITE" id="PS50819"/>
    </source>
</evidence>
<evidence type="ECO:0000256" key="8">
    <source>
        <dbReference type="ARBA" id="ARBA00022813"/>
    </source>
</evidence>
<dbReference type="Pfam" id="PF03796">
    <property type="entry name" value="DnaB_C"/>
    <property type="match status" value="2"/>
</dbReference>
<feature type="non-terminal residue" evidence="20">
    <location>
        <position position="901"/>
    </location>
</feature>
<dbReference type="GO" id="GO:0004519">
    <property type="term" value="F:endonuclease activity"/>
    <property type="evidence" value="ECO:0007669"/>
    <property type="project" value="InterPro"/>
</dbReference>
<protein>
    <recommendedName>
        <fullName evidence="15 16">Replicative DNA helicase</fullName>
        <ecNumber evidence="15 16">5.6.2.3</ecNumber>
    </recommendedName>
</protein>
<dbReference type="InterPro" id="IPR006141">
    <property type="entry name" value="Intein_N"/>
</dbReference>
<dbReference type="NCBIfam" id="TIGR01443">
    <property type="entry name" value="intein_Cterm"/>
    <property type="match status" value="1"/>
</dbReference>
<feature type="compositionally biased region" description="Low complexity" evidence="17">
    <location>
        <begin position="885"/>
        <end position="894"/>
    </location>
</feature>
<dbReference type="PROSITE" id="PS50817">
    <property type="entry name" value="INTEIN_N_TER"/>
    <property type="match status" value="2"/>
</dbReference>
<keyword evidence="9 16" id="KW-0067">ATP-binding</keyword>
<keyword evidence="11 16" id="KW-0238">DNA-binding</keyword>
<gene>
    <name evidence="20" type="primary">dnaB</name>
    <name evidence="20" type="ORF">E6G98_09525</name>
</gene>
<keyword evidence="12" id="KW-0413">Isomerase</keyword>
<dbReference type="InterPro" id="IPR016136">
    <property type="entry name" value="DNA_helicase_N/primase_C"/>
</dbReference>
<keyword evidence="7 16" id="KW-0347">Helicase</keyword>
<dbReference type="AlphaFoldDB" id="A0A537LNB0"/>
<evidence type="ECO:0000256" key="13">
    <source>
        <dbReference type="ARBA" id="ARBA00044940"/>
    </source>
</evidence>
<comment type="similarity">
    <text evidence="1 16">Belongs to the helicase family. DnaB subfamily.</text>
</comment>
<organism evidence="20 21">
    <name type="scientific">Candidatus Segetimicrobium genomatis</name>
    <dbReference type="NCBI Taxonomy" id="2569760"/>
    <lineage>
        <taxon>Bacteria</taxon>
        <taxon>Bacillati</taxon>
        <taxon>Candidatus Sysuimicrobiota</taxon>
        <taxon>Candidatus Sysuimicrobiia</taxon>
        <taxon>Candidatus Sysuimicrobiales</taxon>
        <taxon>Candidatus Segetimicrobiaceae</taxon>
        <taxon>Candidatus Segetimicrobium</taxon>
    </lineage>
</organism>
<comment type="catalytic activity">
    <reaction evidence="14 16">
        <text>ATP + H2O = ADP + phosphate + H(+)</text>
        <dbReference type="Rhea" id="RHEA:13065"/>
        <dbReference type="ChEBI" id="CHEBI:15377"/>
        <dbReference type="ChEBI" id="CHEBI:15378"/>
        <dbReference type="ChEBI" id="CHEBI:30616"/>
        <dbReference type="ChEBI" id="CHEBI:43474"/>
        <dbReference type="ChEBI" id="CHEBI:456216"/>
        <dbReference type="EC" id="5.6.2.3"/>
    </reaction>
</comment>
<keyword evidence="10" id="KW-0651">Protein splicing</keyword>
<evidence type="ECO:0000256" key="10">
    <source>
        <dbReference type="ARBA" id="ARBA00023000"/>
    </source>
</evidence>
<accession>A0A537LNB0</accession>
<feature type="region of interest" description="Disordered" evidence="17">
    <location>
        <begin position="878"/>
        <end position="901"/>
    </location>
</feature>
<dbReference type="InterPro" id="IPR004042">
    <property type="entry name" value="Intein_endonuc_central"/>
</dbReference>
<dbReference type="GO" id="GO:0016887">
    <property type="term" value="F:ATP hydrolysis activity"/>
    <property type="evidence" value="ECO:0007669"/>
    <property type="project" value="RHEA"/>
</dbReference>
<dbReference type="InterPro" id="IPR003587">
    <property type="entry name" value="Hint_dom_N"/>
</dbReference>
<dbReference type="InterPro" id="IPR007692">
    <property type="entry name" value="DNA_helicase_DnaB"/>
</dbReference>
<dbReference type="Pfam" id="PF14528">
    <property type="entry name" value="LAGLIDADG_3"/>
    <property type="match status" value="1"/>
</dbReference>
<dbReference type="InterPro" id="IPR036844">
    <property type="entry name" value="Hint_dom_sf"/>
</dbReference>
<evidence type="ECO:0000256" key="15">
    <source>
        <dbReference type="NCBIfam" id="TIGR00665"/>
    </source>
</evidence>
<dbReference type="Proteomes" id="UP000315217">
    <property type="component" value="Unassembled WGS sequence"/>
</dbReference>
<proteinExistence type="inferred from homology"/>
<evidence type="ECO:0000256" key="1">
    <source>
        <dbReference type="ARBA" id="ARBA00008428"/>
    </source>
</evidence>
<dbReference type="PROSITE" id="PS51199">
    <property type="entry name" value="SF4_HELICASE"/>
    <property type="match status" value="2"/>
</dbReference>
<dbReference type="Gene3D" id="3.10.28.10">
    <property type="entry name" value="Homing endonucleases"/>
    <property type="match status" value="1"/>
</dbReference>
<dbReference type="InterPro" id="IPR006142">
    <property type="entry name" value="INTEIN"/>
</dbReference>
<evidence type="ECO:0000256" key="7">
    <source>
        <dbReference type="ARBA" id="ARBA00022806"/>
    </source>
</evidence>
<dbReference type="GO" id="GO:0003677">
    <property type="term" value="F:DNA binding"/>
    <property type="evidence" value="ECO:0007669"/>
    <property type="project" value="UniProtKB-UniRule"/>
</dbReference>
<keyword evidence="2 16" id="KW-0639">Primosome</keyword>
<reference evidence="20 21" key="1">
    <citation type="journal article" date="2019" name="Nat. Microbiol.">
        <title>Mediterranean grassland soil C-N compound turnover is dependent on rainfall and depth, and is mediated by genomically divergent microorganisms.</title>
        <authorList>
            <person name="Diamond S."/>
            <person name="Andeer P.F."/>
            <person name="Li Z."/>
            <person name="Crits-Christoph A."/>
            <person name="Burstein D."/>
            <person name="Anantharaman K."/>
            <person name="Lane K.R."/>
            <person name="Thomas B.C."/>
            <person name="Pan C."/>
            <person name="Northen T.R."/>
            <person name="Banfield J.F."/>
        </authorList>
    </citation>
    <scope>NUCLEOTIDE SEQUENCE [LARGE SCALE GENOMIC DNA]</scope>
    <source>
        <strain evidence="20">NP_1</strain>
    </source>
</reference>
<feature type="domain" description="DOD-type homing endonuclease" evidence="18">
    <location>
        <begin position="410"/>
        <end position="476"/>
    </location>
</feature>
<dbReference type="GO" id="GO:1990077">
    <property type="term" value="C:primosome complex"/>
    <property type="evidence" value="ECO:0007669"/>
    <property type="project" value="UniProtKB-UniRule"/>
</dbReference>
<keyword evidence="6 16" id="KW-0378">Hydrolase</keyword>
<dbReference type="InterPro" id="IPR007693">
    <property type="entry name" value="DNA_helicase_DnaB-like_N"/>
</dbReference>
<evidence type="ECO:0000256" key="11">
    <source>
        <dbReference type="ARBA" id="ARBA00023125"/>
    </source>
</evidence>
<keyword evidence="5 16" id="KW-0547">Nucleotide-binding</keyword>